<protein>
    <submittedName>
        <fullName evidence="9">Putative transporter</fullName>
    </submittedName>
</protein>
<gene>
    <name evidence="9" type="ORF">MalAC0309_0390</name>
</gene>
<dbReference type="Gene3D" id="1.20.1250.20">
    <property type="entry name" value="MFS general substrate transporter like domains"/>
    <property type="match status" value="2"/>
</dbReference>
<evidence type="ECO:0000256" key="1">
    <source>
        <dbReference type="ARBA" id="ARBA00004651"/>
    </source>
</evidence>
<dbReference type="InterPro" id="IPR020846">
    <property type="entry name" value="MFS_dom"/>
</dbReference>
<sequence length="442" mass="47298">MFRSLAGVNYRIWFAGALISNVGAWMQRTAQDWYVLTELTDNDAVAVGITMALQFGPALLISPYAGILADRINGRRLLAATQITLALLALGLGAIIVAGVAELWMVYLFALGLGITTAIDAPARQTFVGELVGTKDLPNAVALNSASFNTARLIGPAVAGLLTVAIGAGWVIVVNAVTFLAMLVALYLLRENELHPMKKEAKARGQFRAGLAYVRRRGDLMAIFAMVFLMGTFGFNFAIFTATMASVEFGRGAGEFGLMSSIVAVGSVIGALGSARRDRPRLRVIVGSALGFSAAMVVAALMPTFPLFLLALAPIGFFALTMITSANAYVQTTTRPAIRGRVMSLYLMIFMGGTPIGGPLLGLIANELGPRWAIAVGALAGIAAATVTVIWMRATRNLRIRRSGGRQRWYRPKWHVRYDGDGLDRETATREIAIVEAGSRRI</sequence>
<feature type="transmembrane region" description="Helical" evidence="7">
    <location>
        <begin position="371"/>
        <end position="392"/>
    </location>
</feature>
<evidence type="ECO:0000256" key="3">
    <source>
        <dbReference type="ARBA" id="ARBA00022475"/>
    </source>
</evidence>
<dbReference type="PANTHER" id="PTHR23513">
    <property type="entry name" value="INTEGRAL MEMBRANE EFFLUX PROTEIN-RELATED"/>
    <property type="match status" value="1"/>
</dbReference>
<keyword evidence="6 7" id="KW-0472">Membrane</keyword>
<feature type="transmembrane region" description="Helical" evidence="7">
    <location>
        <begin position="157"/>
        <end position="189"/>
    </location>
</feature>
<feature type="transmembrane region" description="Helical" evidence="7">
    <location>
        <begin position="308"/>
        <end position="330"/>
    </location>
</feature>
<dbReference type="PANTHER" id="PTHR23513:SF11">
    <property type="entry name" value="STAPHYLOFERRIN A TRANSPORTER"/>
    <property type="match status" value="1"/>
</dbReference>
<dbReference type="InterPro" id="IPR010290">
    <property type="entry name" value="TM_effector"/>
</dbReference>
<evidence type="ECO:0000256" key="6">
    <source>
        <dbReference type="ARBA" id="ARBA00023136"/>
    </source>
</evidence>
<dbReference type="KEGG" id="malk:MalAC0309_0390"/>
<proteinExistence type="predicted"/>
<feature type="transmembrane region" description="Helical" evidence="7">
    <location>
        <begin position="12"/>
        <end position="30"/>
    </location>
</feature>
<accession>A0A0U5B9D6</accession>
<dbReference type="GO" id="GO:0022857">
    <property type="term" value="F:transmembrane transporter activity"/>
    <property type="evidence" value="ECO:0007669"/>
    <property type="project" value="InterPro"/>
</dbReference>
<dbReference type="PROSITE" id="PS50850">
    <property type="entry name" value="MFS"/>
    <property type="match status" value="1"/>
</dbReference>
<evidence type="ECO:0000256" key="5">
    <source>
        <dbReference type="ARBA" id="ARBA00022989"/>
    </source>
</evidence>
<dbReference type="InterPro" id="IPR036259">
    <property type="entry name" value="MFS_trans_sf"/>
</dbReference>
<feature type="domain" description="Major facilitator superfamily (MFS) profile" evidence="8">
    <location>
        <begin position="1"/>
        <end position="396"/>
    </location>
</feature>
<evidence type="ECO:0000256" key="4">
    <source>
        <dbReference type="ARBA" id="ARBA00022692"/>
    </source>
</evidence>
<organism evidence="9 10">
    <name type="scientific">Microcella alkaliphila</name>
    <dbReference type="NCBI Taxonomy" id="279828"/>
    <lineage>
        <taxon>Bacteria</taxon>
        <taxon>Bacillati</taxon>
        <taxon>Actinomycetota</taxon>
        <taxon>Actinomycetes</taxon>
        <taxon>Micrococcales</taxon>
        <taxon>Microbacteriaceae</taxon>
        <taxon>Microcella</taxon>
    </lineage>
</organism>
<evidence type="ECO:0000256" key="7">
    <source>
        <dbReference type="SAM" id="Phobius"/>
    </source>
</evidence>
<reference evidence="9 10" key="2">
    <citation type="submission" date="2016-01" db="EMBL/GenBank/DDBJ databases">
        <title>Microcella alkaliphila JAM AC0309 whole genome shotgun sequence.</title>
        <authorList>
            <person name="Kurata A."/>
            <person name="Hirose Y."/>
            <person name="Kishimoto N."/>
            <person name="Kobayashi T."/>
        </authorList>
    </citation>
    <scope>NUCLEOTIDE SEQUENCE [LARGE SCALE GENOMIC DNA]</scope>
    <source>
        <strain evidence="9 10">JAM AC0309</strain>
    </source>
</reference>
<feature type="transmembrane region" description="Helical" evidence="7">
    <location>
        <begin position="282"/>
        <end position="302"/>
    </location>
</feature>
<keyword evidence="2" id="KW-0813">Transport</keyword>
<evidence type="ECO:0000256" key="2">
    <source>
        <dbReference type="ARBA" id="ARBA00022448"/>
    </source>
</evidence>
<dbReference type="Pfam" id="PF05977">
    <property type="entry name" value="MFS_3"/>
    <property type="match status" value="1"/>
</dbReference>
<keyword evidence="3" id="KW-1003">Cell membrane</keyword>
<feature type="transmembrane region" description="Helical" evidence="7">
    <location>
        <begin position="45"/>
        <end position="65"/>
    </location>
</feature>
<keyword evidence="4 7" id="KW-0812">Transmembrane</keyword>
<comment type="subcellular location">
    <subcellularLocation>
        <location evidence="1">Cell membrane</location>
        <topology evidence="1">Multi-pass membrane protein</topology>
    </subcellularLocation>
</comment>
<name>A0A0U5B9D6_9MICO</name>
<dbReference type="SUPFAM" id="SSF103473">
    <property type="entry name" value="MFS general substrate transporter"/>
    <property type="match status" value="1"/>
</dbReference>
<dbReference type="CDD" id="cd06173">
    <property type="entry name" value="MFS_MefA_like"/>
    <property type="match status" value="1"/>
</dbReference>
<dbReference type="Proteomes" id="UP000218965">
    <property type="component" value="Chromosome"/>
</dbReference>
<feature type="transmembrane region" description="Helical" evidence="7">
    <location>
        <begin position="256"/>
        <end position="275"/>
    </location>
</feature>
<feature type="transmembrane region" description="Helical" evidence="7">
    <location>
        <begin position="342"/>
        <end position="365"/>
    </location>
</feature>
<dbReference type="EMBL" id="AP017315">
    <property type="protein sequence ID" value="BAU31265.1"/>
    <property type="molecule type" value="Genomic_DNA"/>
</dbReference>
<evidence type="ECO:0000313" key="9">
    <source>
        <dbReference type="EMBL" id="BAU31265.1"/>
    </source>
</evidence>
<dbReference type="AlphaFoldDB" id="A0A0U5B9D6"/>
<evidence type="ECO:0000313" key="10">
    <source>
        <dbReference type="Proteomes" id="UP000218965"/>
    </source>
</evidence>
<evidence type="ECO:0000259" key="8">
    <source>
        <dbReference type="PROSITE" id="PS50850"/>
    </source>
</evidence>
<dbReference type="GO" id="GO:0005886">
    <property type="term" value="C:plasma membrane"/>
    <property type="evidence" value="ECO:0007669"/>
    <property type="project" value="UniProtKB-SubCell"/>
</dbReference>
<reference evidence="10" key="1">
    <citation type="submission" date="2015-12" db="EMBL/GenBank/DDBJ databases">
        <authorList>
            <person name="Shamseldin A."/>
            <person name="Moawad H."/>
            <person name="Abd El-Rahim W.M."/>
            <person name="Sadowsky M.J."/>
        </authorList>
    </citation>
    <scope>NUCLEOTIDE SEQUENCE [LARGE SCALE GENOMIC DNA]</scope>
    <source>
        <strain evidence="10">JAM AC0309</strain>
    </source>
</reference>
<keyword evidence="5 7" id="KW-1133">Transmembrane helix</keyword>
<feature type="transmembrane region" description="Helical" evidence="7">
    <location>
        <begin position="220"/>
        <end position="244"/>
    </location>
</feature>
<feature type="transmembrane region" description="Helical" evidence="7">
    <location>
        <begin position="77"/>
        <end position="101"/>
    </location>
</feature>